<dbReference type="Proteomes" id="UP001470809">
    <property type="component" value="Chromosome"/>
</dbReference>
<evidence type="ECO:0000259" key="2">
    <source>
        <dbReference type="Pfam" id="PF00206"/>
    </source>
</evidence>
<name>A0AAN0MET9_9RHOB</name>
<dbReference type="PANTHER" id="PTHR43172">
    <property type="entry name" value="ADENYLOSUCCINATE LYASE"/>
    <property type="match status" value="1"/>
</dbReference>
<reference evidence="3" key="1">
    <citation type="submission" date="2024-08" db="EMBL/GenBank/DDBJ databases">
        <title>Phylogenomic analyses of a clade within the roseobacter group suggest taxonomic reassignments of species of the genera Aestuariivita, Citreicella, Loktanella, Nautella, Pelagibaca, Ruegeria, Thalassobius, Thiobacimonas and Tropicibacter, and the proposal o.</title>
        <authorList>
            <person name="Jeon C.O."/>
        </authorList>
    </citation>
    <scope>NUCLEOTIDE SEQUENCE</scope>
    <source>
        <strain evidence="3">SS1-5</strain>
    </source>
</reference>
<dbReference type="Pfam" id="PF00206">
    <property type="entry name" value="Lyase_1"/>
    <property type="match status" value="1"/>
</dbReference>
<dbReference type="PRINTS" id="PR00149">
    <property type="entry name" value="FUMRATELYASE"/>
</dbReference>
<dbReference type="RefSeq" id="WP_342077606.1">
    <property type="nucleotide sequence ID" value="NZ_CP151767.2"/>
</dbReference>
<dbReference type="AlphaFoldDB" id="A0AAN0MET9"/>
<dbReference type="GO" id="GO:0016829">
    <property type="term" value="F:lyase activity"/>
    <property type="evidence" value="ECO:0007669"/>
    <property type="project" value="UniProtKB-KW"/>
</dbReference>
<gene>
    <name evidence="3" type="ORF">AABB31_05195</name>
</gene>
<dbReference type="InterPro" id="IPR008948">
    <property type="entry name" value="L-Aspartase-like"/>
</dbReference>
<dbReference type="PRINTS" id="PR00145">
    <property type="entry name" value="ARGSUCLYASE"/>
</dbReference>
<dbReference type="Gene3D" id="1.20.200.10">
    <property type="entry name" value="Fumarase/aspartase (Central domain)"/>
    <property type="match status" value="1"/>
</dbReference>
<evidence type="ECO:0000256" key="1">
    <source>
        <dbReference type="ARBA" id="ARBA00034772"/>
    </source>
</evidence>
<dbReference type="KEGG" id="yrh:AABB31_05195"/>
<keyword evidence="3" id="KW-0456">Lyase</keyword>
<dbReference type="InterPro" id="IPR000362">
    <property type="entry name" value="Fumarate_lyase_fam"/>
</dbReference>
<dbReference type="PANTHER" id="PTHR43172:SF2">
    <property type="entry name" value="ADENYLOSUCCINATE LYASE C-TERMINAL DOMAIN-CONTAINING PROTEIN"/>
    <property type="match status" value="1"/>
</dbReference>
<dbReference type="EMBL" id="CP151767">
    <property type="protein sequence ID" value="WZU68317.1"/>
    <property type="molecule type" value="Genomic_DNA"/>
</dbReference>
<protein>
    <submittedName>
        <fullName evidence="3">Lyase family protein</fullName>
    </submittedName>
</protein>
<dbReference type="InterPro" id="IPR020557">
    <property type="entry name" value="Fumarate_lyase_CS"/>
</dbReference>
<evidence type="ECO:0000313" key="3">
    <source>
        <dbReference type="EMBL" id="WZU68317.1"/>
    </source>
</evidence>
<comment type="similarity">
    <text evidence="1">Belongs to the class-II fumarase/aspartase family.</text>
</comment>
<sequence length="348" mass="36829">MSDVFAHPWLSGLFEAPGVAAALAPTRQLAHILTVERSYTRALHAASMISDDTATAVLSCLDTAKIDDSVLREGAARDGLIIPALIGALKADLPTEFHDGLHHGLTSQDVLDSAMSLTLQGILPILRDDLTDLQLGLTALRETHGTNLLMGRTRMQAALPMTVADRVNTWLMPLDTHLENLQRIGDDATALSLGGPVGLGLPAPIGTFMSADLGLALPAKAPHVMRDHLVALADWLSRVTGSLGKMGQDISLMSQQGLDDIVISGGGGSSAMPHKVNPIRAELLVTLAMFNATQVGGMHHAMLAEQERSGARWSLEWMLLPHMLQATSAGLIAAKRLVANITTMGDAP</sequence>
<dbReference type="PROSITE" id="PS00163">
    <property type="entry name" value="FUMARATE_LYASES"/>
    <property type="match status" value="1"/>
</dbReference>
<feature type="domain" description="Fumarate lyase N-terminal" evidence="2">
    <location>
        <begin position="91"/>
        <end position="287"/>
    </location>
</feature>
<dbReference type="SUPFAM" id="SSF48557">
    <property type="entry name" value="L-aspartase-like"/>
    <property type="match status" value="1"/>
</dbReference>
<evidence type="ECO:0000313" key="4">
    <source>
        <dbReference type="Proteomes" id="UP001470809"/>
    </source>
</evidence>
<organism evidence="3 4">
    <name type="scientific">Yoonia rhodophyticola</name>
    <dbReference type="NCBI Taxonomy" id="3137370"/>
    <lineage>
        <taxon>Bacteria</taxon>
        <taxon>Pseudomonadati</taxon>
        <taxon>Pseudomonadota</taxon>
        <taxon>Alphaproteobacteria</taxon>
        <taxon>Rhodobacterales</taxon>
        <taxon>Paracoccaceae</taxon>
        <taxon>Yoonia</taxon>
    </lineage>
</organism>
<dbReference type="InterPro" id="IPR022761">
    <property type="entry name" value="Fumarate_lyase_N"/>
</dbReference>
<keyword evidence="4" id="KW-1185">Reference proteome</keyword>
<proteinExistence type="inferred from homology"/>
<accession>A0AAN0MET9</accession>